<comment type="caution">
    <text evidence="2">The sequence shown here is derived from an EMBL/GenBank/DDBJ whole genome shotgun (WGS) entry which is preliminary data.</text>
</comment>
<evidence type="ECO:0000256" key="1">
    <source>
        <dbReference type="SAM" id="Phobius"/>
    </source>
</evidence>
<organism evidence="2 3">
    <name type="scientific">Georgenia faecalis</name>
    <dbReference type="NCBI Taxonomy" id="2483799"/>
    <lineage>
        <taxon>Bacteria</taxon>
        <taxon>Bacillati</taxon>
        <taxon>Actinomycetota</taxon>
        <taxon>Actinomycetes</taxon>
        <taxon>Micrococcales</taxon>
        <taxon>Bogoriellaceae</taxon>
        <taxon>Georgenia</taxon>
    </lineage>
</organism>
<dbReference type="RefSeq" id="WP_122824762.1">
    <property type="nucleotide sequence ID" value="NZ_CP033325.1"/>
</dbReference>
<dbReference type="Proteomes" id="UP001595955">
    <property type="component" value="Unassembled WGS sequence"/>
</dbReference>
<protein>
    <submittedName>
        <fullName evidence="2">Uncharacterized protein</fullName>
    </submittedName>
</protein>
<gene>
    <name evidence="2" type="ORF">ACFO3F_03080</name>
</gene>
<feature type="transmembrane region" description="Helical" evidence="1">
    <location>
        <begin position="17"/>
        <end position="34"/>
    </location>
</feature>
<dbReference type="EMBL" id="JBHSGF010000002">
    <property type="protein sequence ID" value="MFC4554221.1"/>
    <property type="molecule type" value="Genomic_DNA"/>
</dbReference>
<feature type="transmembrane region" description="Helical" evidence="1">
    <location>
        <begin position="40"/>
        <end position="58"/>
    </location>
</feature>
<keyword evidence="1" id="KW-0472">Membrane</keyword>
<sequence length="168" mass="17739">MSAPAGKAVRVVPRARLAGLALATVAVVVAMAWLRFDAANIALAVAGVLVVGVVLLAQDAGHAMMWPRIVDADRGGYRHEVSQLSWAFTGKDGRITETGFRRLRDVAREHLALAGLDLDADADAVRELLGAGPYATLHPPRGQLPHPRGVDACLAALERLGTDPRSTP</sequence>
<evidence type="ECO:0000313" key="2">
    <source>
        <dbReference type="EMBL" id="MFC4554221.1"/>
    </source>
</evidence>
<reference evidence="3" key="1">
    <citation type="journal article" date="2019" name="Int. J. Syst. Evol. Microbiol.">
        <title>The Global Catalogue of Microorganisms (GCM) 10K type strain sequencing project: providing services to taxonomists for standard genome sequencing and annotation.</title>
        <authorList>
            <consortium name="The Broad Institute Genomics Platform"/>
            <consortium name="The Broad Institute Genome Sequencing Center for Infectious Disease"/>
            <person name="Wu L."/>
            <person name="Ma J."/>
        </authorList>
    </citation>
    <scope>NUCLEOTIDE SEQUENCE [LARGE SCALE GENOMIC DNA]</scope>
    <source>
        <strain evidence="3">JCM 3369</strain>
    </source>
</reference>
<keyword evidence="1" id="KW-1133">Transmembrane helix</keyword>
<name>A0ABV9D692_9MICO</name>
<evidence type="ECO:0000313" key="3">
    <source>
        <dbReference type="Proteomes" id="UP001595955"/>
    </source>
</evidence>
<proteinExistence type="predicted"/>
<accession>A0ABV9D692</accession>
<keyword evidence="1" id="KW-0812">Transmembrane</keyword>
<keyword evidence="3" id="KW-1185">Reference proteome</keyword>